<organism evidence="1 2">
    <name type="scientific">Paenibacillus silvestris</name>
    <dbReference type="NCBI Taxonomy" id="2606219"/>
    <lineage>
        <taxon>Bacteria</taxon>
        <taxon>Bacillati</taxon>
        <taxon>Bacillota</taxon>
        <taxon>Bacilli</taxon>
        <taxon>Bacillales</taxon>
        <taxon>Paenibacillaceae</taxon>
        <taxon>Paenibacillus</taxon>
    </lineage>
</organism>
<keyword evidence="2" id="KW-1185">Reference proteome</keyword>
<dbReference type="AlphaFoldDB" id="A0A6L8V390"/>
<evidence type="ECO:0000313" key="1">
    <source>
        <dbReference type="EMBL" id="MZQ83739.1"/>
    </source>
</evidence>
<reference evidence="1 2" key="1">
    <citation type="submission" date="2019-12" db="EMBL/GenBank/DDBJ databases">
        <title>Paenibacillus sp. nov. sp. isolated from soil.</title>
        <authorList>
            <person name="Kim J."/>
            <person name="Jeong S.E."/>
            <person name="Jung H.S."/>
            <person name="Jeon C.O."/>
        </authorList>
    </citation>
    <scope>NUCLEOTIDE SEQUENCE [LARGE SCALE GENOMIC DNA]</scope>
    <source>
        <strain evidence="1 2">5J-6</strain>
    </source>
</reference>
<evidence type="ECO:0000313" key="2">
    <source>
        <dbReference type="Proteomes" id="UP000481087"/>
    </source>
</evidence>
<dbReference type="EMBL" id="WTUZ01000020">
    <property type="protein sequence ID" value="MZQ83739.1"/>
    <property type="molecule type" value="Genomic_DNA"/>
</dbReference>
<protein>
    <submittedName>
        <fullName evidence="1">Uncharacterized protein</fullName>
    </submittedName>
</protein>
<comment type="caution">
    <text evidence="1">The sequence shown here is derived from an EMBL/GenBank/DDBJ whole genome shotgun (WGS) entry which is preliminary data.</text>
</comment>
<dbReference type="RefSeq" id="WP_161407871.1">
    <property type="nucleotide sequence ID" value="NZ_WTUZ01000020.1"/>
</dbReference>
<sequence>MHELDAKPQFDLTARGPASTPKETGTCAEWIIYFDKQYANAKVYNAFSVEELYMRAWRQLNQFADDWELTIRGIYDIQVVLYLTQLCDALVDAKSGMYDFFYNAGYFFSKITKHSHEQLTTVIRNIDIEHAQRKYPEHLKEIAAYVAVQVSKEVAGDSRGKWFEISKLLWSGLLYDKQLVADELIRLRKIAGDRGRSKTEHEAAVMVLAHFDILSGEDENAWDRVLTGLDVIDPGDWFGYLRSFEKDEQWDRLLKWLRWLGPAIRKEVIYHAVEYFDLWEEAAASSPGLEEEYRKAMVELLPGSYLNYSRFLLEKEEYQVWADLMLLLSISPLHIDSNELKMVEKADVRALLPLYHYAIEEILQAKNRESYKQAVKLLKKLAAAYKKLKQTSRFEVYLVQLIKQYARYRAFQEELRKGKLLL</sequence>
<gene>
    <name evidence="1" type="ORF">GQF01_16640</name>
</gene>
<name>A0A6L8V390_9BACL</name>
<accession>A0A6L8V390</accession>
<dbReference type="Proteomes" id="UP000481087">
    <property type="component" value="Unassembled WGS sequence"/>
</dbReference>
<proteinExistence type="predicted"/>